<evidence type="ECO:0000313" key="2">
    <source>
        <dbReference type="Proteomes" id="UP000215914"/>
    </source>
</evidence>
<gene>
    <name evidence="1" type="ORF">HanXRQr2_Chr16g0761071</name>
</gene>
<reference evidence="1" key="2">
    <citation type="submission" date="2020-06" db="EMBL/GenBank/DDBJ databases">
        <title>Helianthus annuus Genome sequencing and assembly Release 2.</title>
        <authorList>
            <person name="Gouzy J."/>
            <person name="Langlade N."/>
            <person name="Munos S."/>
        </authorList>
    </citation>
    <scope>NUCLEOTIDE SEQUENCE</scope>
    <source>
        <tissue evidence="1">Leaves</tissue>
    </source>
</reference>
<dbReference type="AlphaFoldDB" id="A0A9K3DTH0"/>
<sequence>MKKQYQTPNHISNKPFPLLILKSLNSAKTQLSMHNIILKMQKLYQTPNHISNKPFSLSFIESSNSAKTQLSMQKR</sequence>
<accession>A0A9K3DTH0</accession>
<keyword evidence="2" id="KW-1185">Reference proteome</keyword>
<evidence type="ECO:0000313" key="1">
    <source>
        <dbReference type="EMBL" id="KAF5761099.1"/>
    </source>
</evidence>
<proteinExistence type="predicted"/>
<dbReference type="Proteomes" id="UP000215914">
    <property type="component" value="Unassembled WGS sequence"/>
</dbReference>
<organism evidence="1 2">
    <name type="scientific">Helianthus annuus</name>
    <name type="common">Common sunflower</name>
    <dbReference type="NCBI Taxonomy" id="4232"/>
    <lineage>
        <taxon>Eukaryota</taxon>
        <taxon>Viridiplantae</taxon>
        <taxon>Streptophyta</taxon>
        <taxon>Embryophyta</taxon>
        <taxon>Tracheophyta</taxon>
        <taxon>Spermatophyta</taxon>
        <taxon>Magnoliopsida</taxon>
        <taxon>eudicotyledons</taxon>
        <taxon>Gunneridae</taxon>
        <taxon>Pentapetalae</taxon>
        <taxon>asterids</taxon>
        <taxon>campanulids</taxon>
        <taxon>Asterales</taxon>
        <taxon>Asteraceae</taxon>
        <taxon>Asteroideae</taxon>
        <taxon>Heliantheae alliance</taxon>
        <taxon>Heliantheae</taxon>
        <taxon>Helianthus</taxon>
    </lineage>
</organism>
<reference evidence="1" key="1">
    <citation type="journal article" date="2017" name="Nature">
        <title>The sunflower genome provides insights into oil metabolism, flowering and Asterid evolution.</title>
        <authorList>
            <person name="Badouin H."/>
            <person name="Gouzy J."/>
            <person name="Grassa C.J."/>
            <person name="Murat F."/>
            <person name="Staton S.E."/>
            <person name="Cottret L."/>
            <person name="Lelandais-Briere C."/>
            <person name="Owens G.L."/>
            <person name="Carrere S."/>
            <person name="Mayjonade B."/>
            <person name="Legrand L."/>
            <person name="Gill N."/>
            <person name="Kane N.C."/>
            <person name="Bowers J.E."/>
            <person name="Hubner S."/>
            <person name="Bellec A."/>
            <person name="Berard A."/>
            <person name="Berges H."/>
            <person name="Blanchet N."/>
            <person name="Boniface M.C."/>
            <person name="Brunel D."/>
            <person name="Catrice O."/>
            <person name="Chaidir N."/>
            <person name="Claudel C."/>
            <person name="Donnadieu C."/>
            <person name="Faraut T."/>
            <person name="Fievet G."/>
            <person name="Helmstetter N."/>
            <person name="King M."/>
            <person name="Knapp S.J."/>
            <person name="Lai Z."/>
            <person name="Le Paslier M.C."/>
            <person name="Lippi Y."/>
            <person name="Lorenzon L."/>
            <person name="Mandel J.R."/>
            <person name="Marage G."/>
            <person name="Marchand G."/>
            <person name="Marquand E."/>
            <person name="Bret-Mestries E."/>
            <person name="Morien E."/>
            <person name="Nambeesan S."/>
            <person name="Nguyen T."/>
            <person name="Pegot-Espagnet P."/>
            <person name="Pouilly N."/>
            <person name="Raftis F."/>
            <person name="Sallet E."/>
            <person name="Schiex T."/>
            <person name="Thomas J."/>
            <person name="Vandecasteele C."/>
            <person name="Vares D."/>
            <person name="Vear F."/>
            <person name="Vautrin S."/>
            <person name="Crespi M."/>
            <person name="Mangin B."/>
            <person name="Burke J.M."/>
            <person name="Salse J."/>
            <person name="Munos S."/>
            <person name="Vincourt P."/>
            <person name="Rieseberg L.H."/>
            <person name="Langlade N.B."/>
        </authorList>
    </citation>
    <scope>NUCLEOTIDE SEQUENCE</scope>
    <source>
        <tissue evidence="1">Leaves</tissue>
    </source>
</reference>
<name>A0A9K3DTH0_HELAN</name>
<dbReference type="EMBL" id="MNCJ02000331">
    <property type="protein sequence ID" value="KAF5761099.1"/>
    <property type="molecule type" value="Genomic_DNA"/>
</dbReference>
<dbReference type="Gramene" id="mRNA:HanXRQr2_Chr16g0761071">
    <property type="protein sequence ID" value="CDS:HanXRQr2_Chr16g0761071.1"/>
    <property type="gene ID" value="HanXRQr2_Chr16g0761071"/>
</dbReference>
<protein>
    <submittedName>
        <fullName evidence="1">Uncharacterized protein</fullName>
    </submittedName>
</protein>
<comment type="caution">
    <text evidence="1">The sequence shown here is derived from an EMBL/GenBank/DDBJ whole genome shotgun (WGS) entry which is preliminary data.</text>
</comment>